<dbReference type="Pfam" id="PF04082">
    <property type="entry name" value="Fungal_trans"/>
    <property type="match status" value="1"/>
</dbReference>
<reference evidence="5 6" key="1">
    <citation type="journal article" date="2018" name="IMA Fungus">
        <title>IMA Genome-F 9: Draft genome sequence of Annulohypoxylon stygium, Aspergillus mulundensis, Berkeleyomyces basicola (syn. Thielaviopsis basicola), Ceratocystis smalleyi, two Cercospora beticola strains, Coleophoma cylindrospora, Fusarium fracticaudum, Phialophora cf. hyalina, and Morchella septimelata.</title>
        <authorList>
            <person name="Wingfield B.D."/>
            <person name="Bills G.F."/>
            <person name="Dong Y."/>
            <person name="Huang W."/>
            <person name="Nel W.J."/>
            <person name="Swalarsk-Parry B.S."/>
            <person name="Vaghefi N."/>
            <person name="Wilken P.M."/>
            <person name="An Z."/>
            <person name="de Beer Z.W."/>
            <person name="De Vos L."/>
            <person name="Chen L."/>
            <person name="Duong T.A."/>
            <person name="Gao Y."/>
            <person name="Hammerbacher A."/>
            <person name="Kikkert J.R."/>
            <person name="Li Y."/>
            <person name="Li H."/>
            <person name="Li K."/>
            <person name="Li Q."/>
            <person name="Liu X."/>
            <person name="Ma X."/>
            <person name="Naidoo K."/>
            <person name="Pethybridge S.J."/>
            <person name="Sun J."/>
            <person name="Steenkamp E.T."/>
            <person name="van der Nest M.A."/>
            <person name="van Wyk S."/>
            <person name="Wingfield M.J."/>
            <person name="Xiong C."/>
            <person name="Yue Q."/>
            <person name="Zhang X."/>
        </authorList>
    </citation>
    <scope>NUCLEOTIDE SEQUENCE [LARGE SCALE GENOMIC DNA]</scope>
    <source>
        <strain evidence="5 6">BP6252</strain>
    </source>
</reference>
<dbReference type="SUPFAM" id="SSF57701">
    <property type="entry name" value="Zn2/Cys6 DNA-binding domain"/>
    <property type="match status" value="1"/>
</dbReference>
<dbReference type="GO" id="GO:0006351">
    <property type="term" value="P:DNA-templated transcription"/>
    <property type="evidence" value="ECO:0007669"/>
    <property type="project" value="InterPro"/>
</dbReference>
<dbReference type="InterPro" id="IPR001138">
    <property type="entry name" value="Zn2Cys6_DnaBD"/>
</dbReference>
<dbReference type="Gene3D" id="4.10.240.10">
    <property type="entry name" value="Zn(2)-C6 fungal-type DNA-binding domain"/>
    <property type="match status" value="1"/>
</dbReference>
<keyword evidence="6" id="KW-1185">Reference proteome</keyword>
<sequence>MYRADRLPTRVSKACNRCKRQKQRCDFERPCRLCIHAGTECTTDFVPVAKKSRLRRDASSAALPGRTETVEATSSQSQAPQMQTASIPDALSSDRGANIQNDQAAMAWNSPVASTSTDSQMPPPENPLKRASSGLTDIEADSALAITRKIFRFQQSLALKERATFAIPGGGWRPSLGMNSSSHLPTPLVPISEIIGIELPPYEICSKILETYFSTVHWFSLVVYEPKFRRRCNAIFGSGLAGRSDHGFLLLLLMVLVMGGWYTPKEKTADLGLSGQELDALRSRLLKVVQRDFLDLMDQDCLEFVQLCALLGSFYLYHGRPRSSFSILGAATKTAQAMDLHRDHEAKWAVEDGEERKRVWWTIYTWDRPFGINDKDCNVAMPSESLENIHFDQLLQPSNVCLSTYQSQLNLVYQIASPLLEDIYGMRTSHDVMLSSTLPEMLATANSALREWELALPPHLCLDQLNDLTFHSSAEEKMHSLQAMSLQLTYDNLIIVLNRPMLADRGYSRQRTAAGDLTSPESHISEDMRETSFKRCFKSAIRISNLRRKQNLFSLARTTHLVSFLGMNLFTASVVLFICALADTLSDTAQEAKRGLRRTLHMQKALANYASLSMQCSTILEDLIQLILKKEMEEMLQENSVDEESTLPEPEILGEGTQSHMAQKEVRQNEAGQSLAYVAGSGGLREDSTSLVGLHFQQSLRTLQQVFHGNHILRHSNGSVEDPSTHHDYANCLPIGEDGSSQTVLPDADYIDLDGNASRVEDLGQFWLWNLEDFNY</sequence>
<dbReference type="SMART" id="SM00906">
    <property type="entry name" value="Fungal_trans"/>
    <property type="match status" value="1"/>
</dbReference>
<dbReference type="PROSITE" id="PS50048">
    <property type="entry name" value="ZN2_CY6_FUNGAL_2"/>
    <property type="match status" value="1"/>
</dbReference>
<gene>
    <name evidence="5" type="ORF">BP6252_08944</name>
</gene>
<dbReference type="SMART" id="SM00066">
    <property type="entry name" value="GAL4"/>
    <property type="match status" value="1"/>
</dbReference>
<dbReference type="PROSITE" id="PS00463">
    <property type="entry name" value="ZN2_CY6_FUNGAL_1"/>
    <property type="match status" value="1"/>
</dbReference>
<evidence type="ECO:0000313" key="5">
    <source>
        <dbReference type="EMBL" id="RDW67548.1"/>
    </source>
</evidence>
<dbReference type="EMBL" id="PDLM01000010">
    <property type="protein sequence ID" value="RDW67548.1"/>
    <property type="molecule type" value="Genomic_DNA"/>
</dbReference>
<protein>
    <recommendedName>
        <fullName evidence="4">Zn(2)-C6 fungal-type domain-containing protein</fullName>
    </recommendedName>
</protein>
<keyword evidence="2" id="KW-0539">Nucleus</keyword>
<dbReference type="STRING" id="1849047.A0A3D8R0R4"/>
<feature type="domain" description="Zn(2)-C6 fungal-type" evidence="4">
    <location>
        <begin position="14"/>
        <end position="43"/>
    </location>
</feature>
<evidence type="ECO:0000256" key="2">
    <source>
        <dbReference type="ARBA" id="ARBA00023242"/>
    </source>
</evidence>
<dbReference type="InterPro" id="IPR050987">
    <property type="entry name" value="AtrR-like"/>
</dbReference>
<dbReference type="InterPro" id="IPR036864">
    <property type="entry name" value="Zn2-C6_fun-type_DNA-bd_sf"/>
</dbReference>
<name>A0A3D8R0R4_9HELO</name>
<comment type="caution">
    <text evidence="5">The sequence shown here is derived from an EMBL/GenBank/DDBJ whole genome shotgun (WGS) entry which is preliminary data.</text>
</comment>
<evidence type="ECO:0000313" key="6">
    <source>
        <dbReference type="Proteomes" id="UP000256645"/>
    </source>
</evidence>
<dbReference type="CDD" id="cd12148">
    <property type="entry name" value="fungal_TF_MHR"/>
    <property type="match status" value="1"/>
</dbReference>
<feature type="compositionally biased region" description="Polar residues" evidence="3">
    <location>
        <begin position="70"/>
        <end position="85"/>
    </location>
</feature>
<dbReference type="PANTHER" id="PTHR46910">
    <property type="entry name" value="TRANSCRIPTION FACTOR PDR1"/>
    <property type="match status" value="1"/>
</dbReference>
<dbReference type="Proteomes" id="UP000256645">
    <property type="component" value="Unassembled WGS sequence"/>
</dbReference>
<feature type="compositionally biased region" description="Polar residues" evidence="3">
    <location>
        <begin position="111"/>
        <end position="120"/>
    </location>
</feature>
<dbReference type="AlphaFoldDB" id="A0A3D8R0R4"/>
<dbReference type="Pfam" id="PF00172">
    <property type="entry name" value="Zn_clus"/>
    <property type="match status" value="1"/>
</dbReference>
<feature type="region of interest" description="Disordered" evidence="3">
    <location>
        <begin position="53"/>
        <end position="85"/>
    </location>
</feature>
<evidence type="ECO:0000259" key="4">
    <source>
        <dbReference type="PROSITE" id="PS50048"/>
    </source>
</evidence>
<dbReference type="GO" id="GO:0003677">
    <property type="term" value="F:DNA binding"/>
    <property type="evidence" value="ECO:0007669"/>
    <property type="project" value="InterPro"/>
</dbReference>
<dbReference type="InterPro" id="IPR007219">
    <property type="entry name" value="XnlR_reg_dom"/>
</dbReference>
<dbReference type="GO" id="GO:0008270">
    <property type="term" value="F:zinc ion binding"/>
    <property type="evidence" value="ECO:0007669"/>
    <property type="project" value="InterPro"/>
</dbReference>
<dbReference type="OrthoDB" id="3266505at2759"/>
<accession>A0A3D8R0R4</accession>
<feature type="region of interest" description="Disordered" evidence="3">
    <location>
        <begin position="110"/>
        <end position="133"/>
    </location>
</feature>
<evidence type="ECO:0000256" key="1">
    <source>
        <dbReference type="ARBA" id="ARBA00022723"/>
    </source>
</evidence>
<dbReference type="GO" id="GO:0000981">
    <property type="term" value="F:DNA-binding transcription factor activity, RNA polymerase II-specific"/>
    <property type="evidence" value="ECO:0007669"/>
    <property type="project" value="InterPro"/>
</dbReference>
<proteinExistence type="predicted"/>
<dbReference type="PANTHER" id="PTHR46910:SF8">
    <property type="entry name" value="ZN(II)2CYS6 TRANSCRIPTION FACTOR (EUROFUNG)"/>
    <property type="match status" value="1"/>
</dbReference>
<keyword evidence="1" id="KW-0479">Metal-binding</keyword>
<evidence type="ECO:0000256" key="3">
    <source>
        <dbReference type="SAM" id="MobiDB-lite"/>
    </source>
</evidence>
<organism evidence="5 6">
    <name type="scientific">Coleophoma cylindrospora</name>
    <dbReference type="NCBI Taxonomy" id="1849047"/>
    <lineage>
        <taxon>Eukaryota</taxon>
        <taxon>Fungi</taxon>
        <taxon>Dikarya</taxon>
        <taxon>Ascomycota</taxon>
        <taxon>Pezizomycotina</taxon>
        <taxon>Leotiomycetes</taxon>
        <taxon>Helotiales</taxon>
        <taxon>Dermateaceae</taxon>
        <taxon>Coleophoma</taxon>
    </lineage>
</organism>
<dbReference type="CDD" id="cd00067">
    <property type="entry name" value="GAL4"/>
    <property type="match status" value="1"/>
</dbReference>